<accession>A0A512HQ69</accession>
<reference evidence="2 3" key="1">
    <citation type="submission" date="2019-07" db="EMBL/GenBank/DDBJ databases">
        <title>Whole genome shotgun sequence of Rhizobium naphthalenivorans NBRC 107585.</title>
        <authorList>
            <person name="Hosoyama A."/>
            <person name="Uohara A."/>
            <person name="Ohji S."/>
            <person name="Ichikawa N."/>
        </authorList>
    </citation>
    <scope>NUCLEOTIDE SEQUENCE [LARGE SCALE GENOMIC DNA]</scope>
    <source>
        <strain evidence="2 3">NBRC 107585</strain>
    </source>
</reference>
<name>A0A512HQ69_9HYPH</name>
<sequence length="88" mass="9136">MKRPPRNKPSVIDSRNSIAPATSSGLPKRPIGTPKRERASLSLPTGLFARNNAVSVGPGETAFTVIPPAASSRAQLRVKLTSAAFAAA</sequence>
<gene>
    <name evidence="2" type="ORF">RNA01_45280</name>
</gene>
<dbReference type="AlphaFoldDB" id="A0A512HQ69"/>
<feature type="compositionally biased region" description="Polar residues" evidence="1">
    <location>
        <begin position="13"/>
        <end position="25"/>
    </location>
</feature>
<protein>
    <submittedName>
        <fullName evidence="2">Uncharacterized protein</fullName>
    </submittedName>
</protein>
<organism evidence="2 3">
    <name type="scientific">Ciceribacter naphthalenivorans</name>
    <dbReference type="NCBI Taxonomy" id="1118451"/>
    <lineage>
        <taxon>Bacteria</taxon>
        <taxon>Pseudomonadati</taxon>
        <taxon>Pseudomonadota</taxon>
        <taxon>Alphaproteobacteria</taxon>
        <taxon>Hyphomicrobiales</taxon>
        <taxon>Rhizobiaceae</taxon>
        <taxon>Ciceribacter</taxon>
    </lineage>
</organism>
<feature type="region of interest" description="Disordered" evidence="1">
    <location>
        <begin position="1"/>
        <end position="38"/>
    </location>
</feature>
<comment type="caution">
    <text evidence="2">The sequence shown here is derived from an EMBL/GenBank/DDBJ whole genome shotgun (WGS) entry which is preliminary data.</text>
</comment>
<keyword evidence="3" id="KW-1185">Reference proteome</keyword>
<evidence type="ECO:0000256" key="1">
    <source>
        <dbReference type="SAM" id="MobiDB-lite"/>
    </source>
</evidence>
<dbReference type="EMBL" id="BJZP01000060">
    <property type="protein sequence ID" value="GEO87596.1"/>
    <property type="molecule type" value="Genomic_DNA"/>
</dbReference>
<proteinExistence type="predicted"/>
<dbReference type="Proteomes" id="UP000321717">
    <property type="component" value="Unassembled WGS sequence"/>
</dbReference>
<evidence type="ECO:0000313" key="2">
    <source>
        <dbReference type="EMBL" id="GEO87596.1"/>
    </source>
</evidence>
<evidence type="ECO:0000313" key="3">
    <source>
        <dbReference type="Proteomes" id="UP000321717"/>
    </source>
</evidence>